<dbReference type="Pfam" id="PF13520">
    <property type="entry name" value="AA_permease_2"/>
    <property type="match status" value="1"/>
</dbReference>
<comment type="caution">
    <text evidence="8">The sequence shown here is derived from an EMBL/GenBank/DDBJ whole genome shotgun (WGS) entry which is preliminary data.</text>
</comment>
<name>A0A2P8Q1D0_9ACTN</name>
<feature type="transmembrane region" description="Helical" evidence="7">
    <location>
        <begin position="399"/>
        <end position="425"/>
    </location>
</feature>
<gene>
    <name evidence="8" type="ORF">C6Y14_27820</name>
</gene>
<keyword evidence="4 7" id="KW-1133">Transmembrane helix</keyword>
<evidence type="ECO:0000256" key="7">
    <source>
        <dbReference type="SAM" id="Phobius"/>
    </source>
</evidence>
<feature type="transmembrane region" description="Helical" evidence="7">
    <location>
        <begin position="164"/>
        <end position="186"/>
    </location>
</feature>
<feature type="transmembrane region" description="Helical" evidence="7">
    <location>
        <begin position="480"/>
        <end position="502"/>
    </location>
</feature>
<evidence type="ECO:0000313" key="8">
    <source>
        <dbReference type="EMBL" id="PSM40061.1"/>
    </source>
</evidence>
<feature type="region of interest" description="Disordered" evidence="6">
    <location>
        <begin position="1"/>
        <end position="26"/>
    </location>
</feature>
<feature type="transmembrane region" description="Helical" evidence="7">
    <location>
        <begin position="44"/>
        <end position="68"/>
    </location>
</feature>
<evidence type="ECO:0000256" key="1">
    <source>
        <dbReference type="ARBA" id="ARBA00004141"/>
    </source>
</evidence>
<dbReference type="Gene3D" id="1.20.1740.10">
    <property type="entry name" value="Amino acid/polyamine transporter I"/>
    <property type="match status" value="1"/>
</dbReference>
<evidence type="ECO:0000256" key="6">
    <source>
        <dbReference type="SAM" id="MobiDB-lite"/>
    </source>
</evidence>
<dbReference type="PIRSF" id="PIRSF006060">
    <property type="entry name" value="AA_transporter"/>
    <property type="match status" value="1"/>
</dbReference>
<dbReference type="InterPro" id="IPR002293">
    <property type="entry name" value="AA/rel_permease1"/>
</dbReference>
<evidence type="ECO:0000256" key="2">
    <source>
        <dbReference type="ARBA" id="ARBA00022448"/>
    </source>
</evidence>
<feature type="transmembrane region" description="Helical" evidence="7">
    <location>
        <begin position="74"/>
        <end position="97"/>
    </location>
</feature>
<evidence type="ECO:0000256" key="4">
    <source>
        <dbReference type="ARBA" id="ARBA00022989"/>
    </source>
</evidence>
<evidence type="ECO:0000256" key="3">
    <source>
        <dbReference type="ARBA" id="ARBA00022692"/>
    </source>
</evidence>
<evidence type="ECO:0000256" key="5">
    <source>
        <dbReference type="ARBA" id="ARBA00023136"/>
    </source>
</evidence>
<organism evidence="8 9">
    <name type="scientific">Streptomyces dioscori</name>
    <dbReference type="NCBI Taxonomy" id="2109333"/>
    <lineage>
        <taxon>Bacteria</taxon>
        <taxon>Bacillati</taxon>
        <taxon>Actinomycetota</taxon>
        <taxon>Actinomycetes</taxon>
        <taxon>Kitasatosporales</taxon>
        <taxon>Streptomycetaceae</taxon>
        <taxon>Streptomyces</taxon>
        <taxon>Streptomyces aurantiacus group</taxon>
    </lineage>
</organism>
<keyword evidence="2" id="KW-0813">Transport</keyword>
<feature type="transmembrane region" description="Helical" evidence="7">
    <location>
        <begin position="118"/>
        <end position="144"/>
    </location>
</feature>
<dbReference type="RefSeq" id="WP_107019600.1">
    <property type="nucleotide sequence ID" value="NZ_KZ679049.1"/>
</dbReference>
<reference evidence="8 9" key="1">
    <citation type="submission" date="2018-03" db="EMBL/GenBank/DDBJ databases">
        <title>Streptomyces dioscori sp. nov., a novel endophytic actinobacterium isolated from bulbil of Dioscorea bulbifera L.</title>
        <authorList>
            <person name="Zhikuan W."/>
        </authorList>
    </citation>
    <scope>NUCLEOTIDE SEQUENCE [LARGE SCALE GENOMIC DNA]</scope>
    <source>
        <strain evidence="8 9">A217</strain>
    </source>
</reference>
<feature type="transmembrane region" description="Helical" evidence="7">
    <location>
        <begin position="372"/>
        <end position="393"/>
    </location>
</feature>
<dbReference type="AlphaFoldDB" id="A0A2P8Q1D0"/>
<keyword evidence="9" id="KW-1185">Reference proteome</keyword>
<feature type="transmembrane region" description="Helical" evidence="7">
    <location>
        <begin position="326"/>
        <end position="351"/>
    </location>
</feature>
<feature type="transmembrane region" description="Helical" evidence="7">
    <location>
        <begin position="198"/>
        <end position="216"/>
    </location>
</feature>
<dbReference type="GO" id="GO:0022857">
    <property type="term" value="F:transmembrane transporter activity"/>
    <property type="evidence" value="ECO:0007669"/>
    <property type="project" value="InterPro"/>
</dbReference>
<evidence type="ECO:0000313" key="9">
    <source>
        <dbReference type="Proteomes" id="UP000240429"/>
    </source>
</evidence>
<dbReference type="Proteomes" id="UP000240429">
    <property type="component" value="Unassembled WGS sequence"/>
</dbReference>
<feature type="transmembrane region" description="Helical" evidence="7">
    <location>
        <begin position="236"/>
        <end position="255"/>
    </location>
</feature>
<sequence>MTTTEQPSEQPAGPHGHHDKHRHDDSELNEFGYKPELKRTLGNFHTFAAGISYISILTGTFQLFYFGYGSGGPAYWWSWPMVFVGQFMVALCFAELAARYPVAGSVYNWSKKIGNPHIGWLAGWTMLIASVVSIAAVALAYQLTLPQISSAFQFVGDGTGKYDVATNAVLLASVLIIFTTLVNALGVKLMARINTAGVFIELIATVVLIVLFAVHITRGPGVVLETNGTGAGQPGGYFGAFLVASLASAYVMYGFDTAASLGEESLDPSRNAPRAIIRAIVASFVLGGLVLLLALMSVSSLKGDRLSTDGLQYVVLNVLGEDAGKAMLWCVFIAVTVCALAVHTAAIRLAFAMARDNNLPASAKLAKVHPRFQTPILPAVIIGILALAILVVNIRQPQIFTVVTSIGIILIYLAYLLVTGPMLVARLRGTWQPAGEGRFSLGRWGLPVNIVAVVWGTAMMINLIWPRAAVYNAAAPYHWYLRWGAVLFVGIVMGGGFAYYWFVQRHRTGVLAEHQYKAADTPLPPASPAATPKAD</sequence>
<dbReference type="PANTHER" id="PTHR45649">
    <property type="entry name" value="AMINO-ACID PERMEASE BAT1"/>
    <property type="match status" value="1"/>
</dbReference>
<protein>
    <submittedName>
        <fullName evidence="8">Amino acid permease</fullName>
    </submittedName>
</protein>
<dbReference type="PANTHER" id="PTHR45649:SF26">
    <property type="entry name" value="OS04G0435100 PROTEIN"/>
    <property type="match status" value="1"/>
</dbReference>
<keyword evidence="5 7" id="KW-0472">Membrane</keyword>
<accession>A0A2P8Q1D0</accession>
<feature type="transmembrane region" description="Helical" evidence="7">
    <location>
        <begin position="446"/>
        <end position="465"/>
    </location>
</feature>
<comment type="subcellular location">
    <subcellularLocation>
        <location evidence="1">Membrane</location>
        <topology evidence="1">Multi-pass membrane protein</topology>
    </subcellularLocation>
</comment>
<proteinExistence type="predicted"/>
<feature type="transmembrane region" description="Helical" evidence="7">
    <location>
        <begin position="276"/>
        <end position="298"/>
    </location>
</feature>
<dbReference type="OrthoDB" id="8274074at2"/>
<dbReference type="EMBL" id="PYBJ01000020">
    <property type="protein sequence ID" value="PSM40061.1"/>
    <property type="molecule type" value="Genomic_DNA"/>
</dbReference>
<keyword evidence="3 7" id="KW-0812">Transmembrane</keyword>
<dbReference type="GO" id="GO:0016020">
    <property type="term" value="C:membrane"/>
    <property type="evidence" value="ECO:0007669"/>
    <property type="project" value="UniProtKB-SubCell"/>
</dbReference>